<gene>
    <name evidence="2" type="ORF">THAOC_09505</name>
</gene>
<reference evidence="2 3" key="1">
    <citation type="journal article" date="2012" name="Genome Biol.">
        <title>Genome and low-iron response of an oceanic diatom adapted to chronic iron limitation.</title>
        <authorList>
            <person name="Lommer M."/>
            <person name="Specht M."/>
            <person name="Roy A.S."/>
            <person name="Kraemer L."/>
            <person name="Andreson R."/>
            <person name="Gutowska M.A."/>
            <person name="Wolf J."/>
            <person name="Bergner S.V."/>
            <person name="Schilhabel M.B."/>
            <person name="Klostermeier U.C."/>
            <person name="Beiko R.G."/>
            <person name="Rosenstiel P."/>
            <person name="Hippler M."/>
            <person name="Laroche J."/>
        </authorList>
    </citation>
    <scope>NUCLEOTIDE SEQUENCE [LARGE SCALE GENOMIC DNA]</scope>
    <source>
        <strain evidence="2 3">CCMP1005</strain>
    </source>
</reference>
<evidence type="ECO:0000256" key="1">
    <source>
        <dbReference type="SAM" id="MobiDB-lite"/>
    </source>
</evidence>
<protein>
    <submittedName>
        <fullName evidence="2">Uncharacterized protein</fullName>
    </submittedName>
</protein>
<proteinExistence type="predicted"/>
<feature type="region of interest" description="Disordered" evidence="1">
    <location>
        <begin position="1"/>
        <end position="30"/>
    </location>
</feature>
<evidence type="ECO:0000313" key="3">
    <source>
        <dbReference type="Proteomes" id="UP000266841"/>
    </source>
</evidence>
<feature type="compositionally biased region" description="Polar residues" evidence="1">
    <location>
        <begin position="155"/>
        <end position="170"/>
    </location>
</feature>
<feature type="compositionally biased region" description="Basic and acidic residues" evidence="1">
    <location>
        <begin position="82"/>
        <end position="100"/>
    </location>
</feature>
<feature type="compositionally biased region" description="Polar residues" evidence="1">
    <location>
        <begin position="127"/>
        <end position="137"/>
    </location>
</feature>
<feature type="compositionally biased region" description="Basic and acidic residues" evidence="1">
    <location>
        <begin position="196"/>
        <end position="209"/>
    </location>
</feature>
<dbReference type="AlphaFoldDB" id="K0SV09"/>
<name>K0SV09_THAOC</name>
<dbReference type="EMBL" id="AGNL01010308">
    <property type="protein sequence ID" value="EJK69250.1"/>
    <property type="molecule type" value="Genomic_DNA"/>
</dbReference>
<organism evidence="2 3">
    <name type="scientific">Thalassiosira oceanica</name>
    <name type="common">Marine diatom</name>
    <dbReference type="NCBI Taxonomy" id="159749"/>
    <lineage>
        <taxon>Eukaryota</taxon>
        <taxon>Sar</taxon>
        <taxon>Stramenopiles</taxon>
        <taxon>Ochrophyta</taxon>
        <taxon>Bacillariophyta</taxon>
        <taxon>Coscinodiscophyceae</taxon>
        <taxon>Thalassiosirophycidae</taxon>
        <taxon>Thalassiosirales</taxon>
        <taxon>Thalassiosiraceae</taxon>
        <taxon>Thalassiosira</taxon>
    </lineage>
</organism>
<accession>K0SV09</accession>
<feature type="region of interest" description="Disordered" evidence="1">
    <location>
        <begin position="75"/>
        <end position="221"/>
    </location>
</feature>
<feature type="compositionally biased region" description="Basic residues" evidence="1">
    <location>
        <begin position="210"/>
        <end position="221"/>
    </location>
</feature>
<comment type="caution">
    <text evidence="2">The sequence shown here is derived from an EMBL/GenBank/DDBJ whole genome shotgun (WGS) entry which is preliminary data.</text>
</comment>
<evidence type="ECO:0000313" key="2">
    <source>
        <dbReference type="EMBL" id="EJK69250.1"/>
    </source>
</evidence>
<keyword evidence="3" id="KW-1185">Reference proteome</keyword>
<sequence length="221" mass="25329">MVRRSIRRSSRDRASIVGPPQDPRFKSFDVRTVRQPVDVFSSDSSDESYYESESDEGDYSLLDKMCAGFGGSTLSLYGSEPPRQRDNAVKIWSDKPDQRPLKKKNAVVRSRVRDISDDLRPRAPPRSESNISCMHSSSPRHIKRQTKIIEKLKSPKQSSAKGRSSVNNVNPRVGRRMAQQKKIESRQDDSESQATDDFHRHADDRPERRKSAKKKMISRNK</sequence>
<dbReference type="Proteomes" id="UP000266841">
    <property type="component" value="Unassembled WGS sequence"/>
</dbReference>
<feature type="compositionally biased region" description="Basic and acidic residues" evidence="1">
    <location>
        <begin position="111"/>
        <end position="121"/>
    </location>
</feature>